<evidence type="ECO:0000313" key="5">
    <source>
        <dbReference type="Proteomes" id="UP000093482"/>
    </source>
</evidence>
<gene>
    <name evidence="4" type="ORF">A6K76_13115</name>
</gene>
<dbReference type="NCBIfam" id="NF038402">
    <property type="entry name" value="TroA_like"/>
    <property type="match status" value="1"/>
</dbReference>
<evidence type="ECO:0000259" key="3">
    <source>
        <dbReference type="PROSITE" id="PS50983"/>
    </source>
</evidence>
<comment type="similarity">
    <text evidence="1">Belongs to the bacterial solute-binding protein 8 family.</text>
</comment>
<dbReference type="InterPro" id="IPR002491">
    <property type="entry name" value="ABC_transptr_periplasmic_BD"/>
</dbReference>
<dbReference type="PROSITE" id="PS50983">
    <property type="entry name" value="FE_B12_PBP"/>
    <property type="match status" value="1"/>
</dbReference>
<protein>
    <submittedName>
        <fullName evidence="4">Iron ABC transporter substrate-binding protein</fullName>
    </submittedName>
</protein>
<evidence type="ECO:0000256" key="2">
    <source>
        <dbReference type="ARBA" id="ARBA00022729"/>
    </source>
</evidence>
<dbReference type="PANTHER" id="PTHR30535">
    <property type="entry name" value="VITAMIN B12-BINDING PROTEIN"/>
    <property type="match status" value="1"/>
</dbReference>
<dbReference type="OrthoDB" id="9816357at2"/>
<accession>A0A1C0YPI6</accession>
<evidence type="ECO:0000313" key="4">
    <source>
        <dbReference type="EMBL" id="OCS89073.1"/>
    </source>
</evidence>
<proteinExistence type="inferred from homology"/>
<dbReference type="RefSeq" id="WP_066465413.1">
    <property type="nucleotide sequence ID" value="NZ_MATO01000046.1"/>
</dbReference>
<keyword evidence="5" id="KW-1185">Reference proteome</keyword>
<dbReference type="EMBL" id="MATO01000046">
    <property type="protein sequence ID" value="OCS89073.1"/>
    <property type="molecule type" value="Genomic_DNA"/>
</dbReference>
<keyword evidence="2" id="KW-0732">Signal</keyword>
<dbReference type="SUPFAM" id="SSF53807">
    <property type="entry name" value="Helical backbone' metal receptor"/>
    <property type="match status" value="1"/>
</dbReference>
<dbReference type="InterPro" id="IPR054828">
    <property type="entry name" value="Vit_B12_bind_prot"/>
</dbReference>
<dbReference type="Pfam" id="PF01497">
    <property type="entry name" value="Peripla_BP_2"/>
    <property type="match status" value="1"/>
</dbReference>
<comment type="caution">
    <text evidence="4">The sequence shown here is derived from an EMBL/GenBank/DDBJ whole genome shotgun (WGS) entry which is preliminary data.</text>
</comment>
<dbReference type="AlphaFoldDB" id="A0A1C0YPI6"/>
<dbReference type="Gene3D" id="3.40.50.1980">
    <property type="entry name" value="Nitrogenase molybdenum iron protein domain"/>
    <property type="match status" value="2"/>
</dbReference>
<reference evidence="4 5" key="1">
    <citation type="submission" date="2016-07" db="EMBL/GenBank/DDBJ databases">
        <title>Caryophanon latum genome sequencing.</title>
        <authorList>
            <person name="Verma A."/>
            <person name="Pal Y."/>
            <person name="Krishnamurthi S."/>
        </authorList>
    </citation>
    <scope>NUCLEOTIDE SEQUENCE [LARGE SCALE GENOMIC DNA]</scope>
    <source>
        <strain evidence="4 5">DSM 14151</strain>
    </source>
</reference>
<feature type="domain" description="Fe/B12 periplasmic-binding" evidence="3">
    <location>
        <begin position="19"/>
        <end position="253"/>
    </location>
</feature>
<sequence length="253" mass="28188">MHIQDELQRTIELQQPITRIVSLCPAVTETLFALGVGHYVVGRTKFCIFPAEAASVPAVGGTKDVNYEAIDALAPQLILCEKEENTKDIVETLAKTYPVYVAQVETIAMALTMIEKLGLLTNSTDAANSLIANINAVQLPTLTGRAAYMMWRKPYMVVGATTYINDVLETIGFTNPFTAHDGRYPAVTIEQLQDAQLDYLLLSSEPFPFAQKHIDELQPHLPNTRIQLIDGEMFWYGAKMKEAAPYLQNYFVK</sequence>
<dbReference type="InterPro" id="IPR050902">
    <property type="entry name" value="ABC_Transporter_SBP"/>
</dbReference>
<organism evidence="4 5">
    <name type="scientific">Caryophanon latum</name>
    <dbReference type="NCBI Taxonomy" id="33977"/>
    <lineage>
        <taxon>Bacteria</taxon>
        <taxon>Bacillati</taxon>
        <taxon>Bacillota</taxon>
        <taxon>Bacilli</taxon>
        <taxon>Bacillales</taxon>
        <taxon>Caryophanaceae</taxon>
        <taxon>Caryophanon</taxon>
    </lineage>
</organism>
<evidence type="ECO:0000256" key="1">
    <source>
        <dbReference type="ARBA" id="ARBA00008814"/>
    </source>
</evidence>
<dbReference type="PANTHER" id="PTHR30535:SF35">
    <property type="entry name" value="PERIPLASMIC BINDING PROTEIN"/>
    <property type="match status" value="1"/>
</dbReference>
<dbReference type="Proteomes" id="UP000093482">
    <property type="component" value="Unassembled WGS sequence"/>
</dbReference>
<name>A0A1C0YPI6_9BACL</name>